<name>B3SCQ2_TRIAD</name>
<feature type="compositionally biased region" description="Basic and acidic residues" evidence="3">
    <location>
        <begin position="867"/>
        <end position="885"/>
    </location>
</feature>
<dbReference type="SMART" id="SM00147">
    <property type="entry name" value="RasGEF"/>
    <property type="match status" value="1"/>
</dbReference>
<organism evidence="6 7">
    <name type="scientific">Trichoplax adhaerens</name>
    <name type="common">Trichoplax reptans</name>
    <dbReference type="NCBI Taxonomy" id="10228"/>
    <lineage>
        <taxon>Eukaryota</taxon>
        <taxon>Metazoa</taxon>
        <taxon>Placozoa</taxon>
        <taxon>Uniplacotomia</taxon>
        <taxon>Trichoplacea</taxon>
        <taxon>Trichoplacidae</taxon>
        <taxon>Trichoplax</taxon>
    </lineage>
</organism>
<dbReference type="CDD" id="cd22915">
    <property type="entry name" value="HFD_SOS1_rpt2"/>
    <property type="match status" value="1"/>
</dbReference>
<dbReference type="InParanoid" id="B3SCQ2"/>
<dbReference type="Gene3D" id="1.10.20.10">
    <property type="entry name" value="Histone, subunit A"/>
    <property type="match status" value="1"/>
</dbReference>
<dbReference type="GO" id="GO:0046982">
    <property type="term" value="F:protein heterodimerization activity"/>
    <property type="evidence" value="ECO:0007669"/>
    <property type="project" value="InterPro"/>
</dbReference>
<reference evidence="6 7" key="1">
    <citation type="journal article" date="2008" name="Nature">
        <title>The Trichoplax genome and the nature of placozoans.</title>
        <authorList>
            <person name="Srivastava M."/>
            <person name="Begovic E."/>
            <person name="Chapman J."/>
            <person name="Putnam N.H."/>
            <person name="Hellsten U."/>
            <person name="Kawashima T."/>
            <person name="Kuo A."/>
            <person name="Mitros T."/>
            <person name="Salamov A."/>
            <person name="Carpenter M.L."/>
            <person name="Signorovitch A.Y."/>
            <person name="Moreno M.A."/>
            <person name="Kamm K."/>
            <person name="Grimwood J."/>
            <person name="Schmutz J."/>
            <person name="Shapiro H."/>
            <person name="Grigoriev I.V."/>
            <person name="Buss L.W."/>
            <person name="Schierwater B."/>
            <person name="Dellaporta S.L."/>
            <person name="Rokhsar D.S."/>
        </authorList>
    </citation>
    <scope>NUCLEOTIDE SEQUENCE [LARGE SCALE GENOMIC DNA]</scope>
    <source>
        <strain evidence="6 7">Grell-BS-1999</strain>
    </source>
</reference>
<dbReference type="Pfam" id="PF00617">
    <property type="entry name" value="RasGEF"/>
    <property type="match status" value="1"/>
</dbReference>
<dbReference type="SMART" id="SM00229">
    <property type="entry name" value="RasGEFN"/>
    <property type="match status" value="1"/>
</dbReference>
<dbReference type="SMART" id="SM00325">
    <property type="entry name" value="RhoGEF"/>
    <property type="match status" value="1"/>
</dbReference>
<dbReference type="InterPro" id="IPR009072">
    <property type="entry name" value="Histone-fold"/>
</dbReference>
<feature type="region of interest" description="Disordered" evidence="3">
    <location>
        <begin position="1129"/>
        <end position="1171"/>
    </location>
</feature>
<dbReference type="PhylomeDB" id="B3SCQ2"/>
<dbReference type="InterPro" id="IPR000651">
    <property type="entry name" value="Ras-like_Gua-exchang_fac_N"/>
</dbReference>
<dbReference type="PANTHER" id="PTHR23113:SF363">
    <property type="entry name" value="PROTEIN SON OF SEVENLESS"/>
    <property type="match status" value="1"/>
</dbReference>
<evidence type="ECO:0000259" key="4">
    <source>
        <dbReference type="PROSITE" id="PS50009"/>
    </source>
</evidence>
<accession>B3SCQ2</accession>
<dbReference type="FunCoup" id="B3SCQ2">
    <property type="interactions" value="2451"/>
</dbReference>
<dbReference type="Pfam" id="PF00618">
    <property type="entry name" value="RasGEF_N"/>
    <property type="match status" value="1"/>
</dbReference>
<dbReference type="Gene3D" id="1.20.900.10">
    <property type="entry name" value="Dbl homology (DH) domain"/>
    <property type="match status" value="1"/>
</dbReference>
<dbReference type="HOGENOM" id="CLU_002744_2_1_1"/>
<dbReference type="eggNOG" id="KOG3417">
    <property type="taxonomic scope" value="Eukaryota"/>
</dbReference>
<dbReference type="CTD" id="6759243"/>
<feature type="domain" description="DH" evidence="5">
    <location>
        <begin position="189"/>
        <end position="382"/>
    </location>
</feature>
<proteinExistence type="predicted"/>
<dbReference type="PROSITE" id="PS50009">
    <property type="entry name" value="RASGEF_CAT"/>
    <property type="match status" value="1"/>
</dbReference>
<dbReference type="Proteomes" id="UP000009022">
    <property type="component" value="Unassembled WGS sequence"/>
</dbReference>
<dbReference type="PROSITE" id="PS50010">
    <property type="entry name" value="DH_2"/>
    <property type="match status" value="1"/>
</dbReference>
<dbReference type="InterPro" id="IPR036964">
    <property type="entry name" value="RASGEF_cat_dom_sf"/>
</dbReference>
<dbReference type="SUPFAM" id="SSF48366">
    <property type="entry name" value="Ras GEF"/>
    <property type="match status" value="1"/>
</dbReference>
<keyword evidence="1 2" id="KW-0344">Guanine-nucleotide releasing factor</keyword>
<evidence type="ECO:0000256" key="2">
    <source>
        <dbReference type="PROSITE-ProRule" id="PRU00168"/>
    </source>
</evidence>
<dbReference type="InterPro" id="IPR023578">
    <property type="entry name" value="Ras_GEF_dom_sf"/>
</dbReference>
<feature type="domain" description="Ras-GEF" evidence="4">
    <location>
        <begin position="631"/>
        <end position="871"/>
    </location>
</feature>
<evidence type="ECO:0000313" key="6">
    <source>
        <dbReference type="EMBL" id="EDV19492.1"/>
    </source>
</evidence>
<sequence length="1171" mass="134555">MEWYEQDDTLARLKGCFRTLYRKALENAIPDLTIADEGLEHLDKLMIRLLVIICACLPHTVADVEEYILDTFPNPIDESVISEARGMLEKGKKRSHLSACVDKFHSVLQKDILCYKIDQQLSLYVITVADYLICNILKLTGTYIRNIKHTEIGSQDIKIAMFANNPLQELFNRDVDQIHEEMGRDTFIPYETLVKELLLEEQQFIRDLNLITKIFREPFITAAHLFSEREVQRLFSNVDDIYEFSVSFLGLLEDTIEMADNDTEQYTQVGDCFLEMAEAEEFSVYDTYCTSLRESSKVWSNILQKPEVLTYCQYIGAKYKFKFKEGVQYILPKLLIVPIQHCLKYFDFIDLLAGVTVHQEDHDNLEQALGILRTLQIQIKKTCDTLIGKRRHYGDAFECLLRPSRRRTPMHMLYELEEAIDAWERVYCIKCHLEKSAMDRTLDGLLQEQENATILRLPDPKHYRFAIPDKVGTDGNIVLEENKYNPSGVPLVKGGTILKLVERLTYHKYSGLNYQDFSATVRDEYKKFKKEYLEPVQLRVLNVLRQWVDHHFYDFAKDEILLDRLKEMVESKKGKSMRKWIESIVKIINRKEQEIYFSIASDTSPTFDFSPPPIEWYIARKSDQYSILTLHPVEIARQLTLIESELFRAVKPSELVGVMWTKPDKDKLAPNVLQLIQHSTLITHWCENEILKHENLEERTAVVLRFIEVLMVFEELNNLNGILEIASAIGSSPVHRLEHTFKEIPPKRLSYLKEMLGLTADHFRKYNEKLRSVNPPCIPFMGKYLTEILHTEEGNPDFLPTSSSETIINFHKRRKVADIVGEIQQFQNVPYCLREEPSIKRFLTSLDPTETKSKSQFEDYLYEQSLKVEPRDKTDPPKFSRRTDVPLKSPGIKIRSNSLTGMGIMTSNPIATRRTSGSGGRDSIRSFSEAVNQGSLASKKRTLSRSRGSNFEFLTSTSQPDAFLGRGAVRSLSLPIDPNIKLLKGNRIRTVSNSSIASTEPITLFENEYESSNEIIPPVPPRKSRSASSSDIHRLEVVEDKHEVLTRHLSFRGHPSGDSRLPLPIQEEVIFDENDQQDKPPPLPPKPRQLFIESTNPQKADDTGVPPPLPPRDFSSTPCANTFFNVHFMDNGDVDGNDVDKAPLPPPRLLNRSTSKTDEPPPPLPPRPAKA</sequence>
<dbReference type="GeneID" id="6759243"/>
<evidence type="ECO:0000256" key="1">
    <source>
        <dbReference type="ARBA" id="ARBA00022658"/>
    </source>
</evidence>
<dbReference type="RefSeq" id="XP_002118009.1">
    <property type="nucleotide sequence ID" value="XM_002117973.1"/>
</dbReference>
<evidence type="ECO:0000313" key="7">
    <source>
        <dbReference type="Proteomes" id="UP000009022"/>
    </source>
</evidence>
<dbReference type="CDD" id="cd00160">
    <property type="entry name" value="RhoGEF"/>
    <property type="match status" value="1"/>
</dbReference>
<dbReference type="InterPro" id="IPR008937">
    <property type="entry name" value="Ras-like_GEF"/>
</dbReference>
<dbReference type="GO" id="GO:0007265">
    <property type="term" value="P:Ras protein signal transduction"/>
    <property type="evidence" value="ECO:0000318"/>
    <property type="project" value="GO_Central"/>
</dbReference>
<gene>
    <name evidence="6" type="ORF">TRIADDRAFT_62057</name>
</gene>
<dbReference type="InterPro" id="IPR000219">
    <property type="entry name" value="DH_dom"/>
</dbReference>
<dbReference type="EMBL" id="DS985272">
    <property type="protein sequence ID" value="EDV19492.1"/>
    <property type="molecule type" value="Genomic_DNA"/>
</dbReference>
<dbReference type="Gene3D" id="1.20.870.10">
    <property type="entry name" value="Son of sevenless (SoS) protein Chain: S domain 1"/>
    <property type="match status" value="2"/>
</dbReference>
<dbReference type="OrthoDB" id="546434at2759"/>
<protein>
    <recommendedName>
        <fullName evidence="8">Ras-GEF domain-containing protein</fullName>
    </recommendedName>
</protein>
<dbReference type="SUPFAM" id="SSF47113">
    <property type="entry name" value="Histone-fold"/>
    <property type="match status" value="1"/>
</dbReference>
<feature type="region of interest" description="Disordered" evidence="3">
    <location>
        <begin position="1097"/>
        <end position="1116"/>
    </location>
</feature>
<feature type="region of interest" description="Disordered" evidence="3">
    <location>
        <begin position="867"/>
        <end position="923"/>
    </location>
</feature>
<evidence type="ECO:0000259" key="5">
    <source>
        <dbReference type="PROSITE" id="PS50010"/>
    </source>
</evidence>
<dbReference type="GO" id="GO:0005085">
    <property type="term" value="F:guanyl-nucleotide exchange factor activity"/>
    <property type="evidence" value="ECO:0000318"/>
    <property type="project" value="GO_Central"/>
</dbReference>
<dbReference type="KEGG" id="tad:TRIADDRAFT_62057"/>
<dbReference type="OMA" id="XDVENIF"/>
<dbReference type="GO" id="GO:0005886">
    <property type="term" value="C:plasma membrane"/>
    <property type="evidence" value="ECO:0000318"/>
    <property type="project" value="GO_Central"/>
</dbReference>
<evidence type="ECO:0008006" key="8">
    <source>
        <dbReference type="Google" id="ProtNLM"/>
    </source>
</evidence>
<dbReference type="PROSITE" id="PS00720">
    <property type="entry name" value="RASGEF"/>
    <property type="match status" value="1"/>
</dbReference>
<dbReference type="Gene3D" id="1.10.840.10">
    <property type="entry name" value="Ras guanine-nucleotide exchange factors catalytic domain"/>
    <property type="match status" value="1"/>
</dbReference>
<dbReference type="Pfam" id="PF00621">
    <property type="entry name" value="RhoGEF"/>
    <property type="match status" value="1"/>
</dbReference>
<dbReference type="CDD" id="cd06224">
    <property type="entry name" value="REM"/>
    <property type="match status" value="1"/>
</dbReference>
<dbReference type="InterPro" id="IPR019804">
    <property type="entry name" value="Ras_G-nucl-exch_fac_CS"/>
</dbReference>
<dbReference type="CDD" id="cd00155">
    <property type="entry name" value="RasGEF"/>
    <property type="match status" value="1"/>
</dbReference>
<feature type="compositionally biased region" description="Polar residues" evidence="3">
    <location>
        <begin position="895"/>
        <end position="916"/>
    </location>
</feature>
<dbReference type="PANTHER" id="PTHR23113">
    <property type="entry name" value="GUANINE NUCLEOTIDE EXCHANGE FACTOR"/>
    <property type="match status" value="1"/>
</dbReference>
<dbReference type="STRING" id="10228.B3SCQ2"/>
<dbReference type="SUPFAM" id="SSF48065">
    <property type="entry name" value="DBL homology domain (DH-domain)"/>
    <property type="match status" value="1"/>
</dbReference>
<evidence type="ECO:0000256" key="3">
    <source>
        <dbReference type="SAM" id="MobiDB-lite"/>
    </source>
</evidence>
<feature type="compositionally biased region" description="Pro residues" evidence="3">
    <location>
        <begin position="1160"/>
        <end position="1171"/>
    </location>
</feature>
<dbReference type="InterPro" id="IPR035899">
    <property type="entry name" value="DBL_dom_sf"/>
</dbReference>
<dbReference type="InterPro" id="IPR001895">
    <property type="entry name" value="RASGEF_cat_dom"/>
</dbReference>
<dbReference type="AlphaFoldDB" id="B3SCQ2"/>
<keyword evidence="7" id="KW-1185">Reference proteome</keyword>